<proteinExistence type="predicted"/>
<reference evidence="1" key="2">
    <citation type="submission" date="2020-06" db="EMBL/GenBank/DDBJ databases">
        <title>Helianthus annuus Genome sequencing and assembly Release 2.</title>
        <authorList>
            <person name="Gouzy J."/>
            <person name="Langlade N."/>
            <person name="Munos S."/>
        </authorList>
    </citation>
    <scope>NUCLEOTIDE SEQUENCE</scope>
    <source>
        <tissue evidence="1">Leaves</tissue>
    </source>
</reference>
<keyword evidence="2" id="KW-1185">Reference proteome</keyword>
<name>A0A9K3E2V2_HELAN</name>
<dbReference type="Gramene" id="mRNA:HanXRQr2_Chr15g0699401">
    <property type="protein sequence ID" value="CDS:HanXRQr2_Chr15g0699401.1"/>
    <property type="gene ID" value="HanXRQr2_Chr15g0699401"/>
</dbReference>
<gene>
    <name evidence="1" type="ORF">HanXRQr2_Chr15g0699401</name>
</gene>
<organism evidence="1 2">
    <name type="scientific">Helianthus annuus</name>
    <name type="common">Common sunflower</name>
    <dbReference type="NCBI Taxonomy" id="4232"/>
    <lineage>
        <taxon>Eukaryota</taxon>
        <taxon>Viridiplantae</taxon>
        <taxon>Streptophyta</taxon>
        <taxon>Embryophyta</taxon>
        <taxon>Tracheophyta</taxon>
        <taxon>Spermatophyta</taxon>
        <taxon>Magnoliopsida</taxon>
        <taxon>eudicotyledons</taxon>
        <taxon>Gunneridae</taxon>
        <taxon>Pentapetalae</taxon>
        <taxon>asterids</taxon>
        <taxon>campanulids</taxon>
        <taxon>Asterales</taxon>
        <taxon>Asteraceae</taxon>
        <taxon>Asteroideae</taxon>
        <taxon>Heliantheae alliance</taxon>
        <taxon>Heliantheae</taxon>
        <taxon>Helianthus</taxon>
    </lineage>
</organism>
<sequence>MYYIMEIFNLNLNCKTLLFNNNCKGIWILHDRKDNHSLSYMRVKQNDNMAANLKKSIKMSFKFIGLS</sequence>
<evidence type="ECO:0000313" key="1">
    <source>
        <dbReference type="EMBL" id="KAF5765068.1"/>
    </source>
</evidence>
<protein>
    <submittedName>
        <fullName evidence="1">Uncharacterized protein</fullName>
    </submittedName>
</protein>
<evidence type="ECO:0000313" key="2">
    <source>
        <dbReference type="Proteomes" id="UP000215914"/>
    </source>
</evidence>
<reference evidence="1" key="1">
    <citation type="journal article" date="2017" name="Nature">
        <title>The sunflower genome provides insights into oil metabolism, flowering and Asterid evolution.</title>
        <authorList>
            <person name="Badouin H."/>
            <person name="Gouzy J."/>
            <person name="Grassa C.J."/>
            <person name="Murat F."/>
            <person name="Staton S.E."/>
            <person name="Cottret L."/>
            <person name="Lelandais-Briere C."/>
            <person name="Owens G.L."/>
            <person name="Carrere S."/>
            <person name="Mayjonade B."/>
            <person name="Legrand L."/>
            <person name="Gill N."/>
            <person name="Kane N.C."/>
            <person name="Bowers J.E."/>
            <person name="Hubner S."/>
            <person name="Bellec A."/>
            <person name="Berard A."/>
            <person name="Berges H."/>
            <person name="Blanchet N."/>
            <person name="Boniface M.C."/>
            <person name="Brunel D."/>
            <person name="Catrice O."/>
            <person name="Chaidir N."/>
            <person name="Claudel C."/>
            <person name="Donnadieu C."/>
            <person name="Faraut T."/>
            <person name="Fievet G."/>
            <person name="Helmstetter N."/>
            <person name="King M."/>
            <person name="Knapp S.J."/>
            <person name="Lai Z."/>
            <person name="Le Paslier M.C."/>
            <person name="Lippi Y."/>
            <person name="Lorenzon L."/>
            <person name="Mandel J.R."/>
            <person name="Marage G."/>
            <person name="Marchand G."/>
            <person name="Marquand E."/>
            <person name="Bret-Mestries E."/>
            <person name="Morien E."/>
            <person name="Nambeesan S."/>
            <person name="Nguyen T."/>
            <person name="Pegot-Espagnet P."/>
            <person name="Pouilly N."/>
            <person name="Raftis F."/>
            <person name="Sallet E."/>
            <person name="Schiex T."/>
            <person name="Thomas J."/>
            <person name="Vandecasteele C."/>
            <person name="Vares D."/>
            <person name="Vear F."/>
            <person name="Vautrin S."/>
            <person name="Crespi M."/>
            <person name="Mangin B."/>
            <person name="Burke J.M."/>
            <person name="Salse J."/>
            <person name="Munos S."/>
            <person name="Vincourt P."/>
            <person name="Rieseberg L.H."/>
            <person name="Langlade N.B."/>
        </authorList>
    </citation>
    <scope>NUCLEOTIDE SEQUENCE</scope>
    <source>
        <tissue evidence="1">Leaves</tissue>
    </source>
</reference>
<accession>A0A9K3E2V2</accession>
<dbReference type="Proteomes" id="UP000215914">
    <property type="component" value="Unassembled WGS sequence"/>
</dbReference>
<dbReference type="AlphaFoldDB" id="A0A9K3E2V2"/>
<dbReference type="EMBL" id="MNCJ02000330">
    <property type="protein sequence ID" value="KAF5765068.1"/>
    <property type="molecule type" value="Genomic_DNA"/>
</dbReference>
<comment type="caution">
    <text evidence="1">The sequence shown here is derived from an EMBL/GenBank/DDBJ whole genome shotgun (WGS) entry which is preliminary data.</text>
</comment>